<dbReference type="SUPFAM" id="SSF46785">
    <property type="entry name" value="Winged helix' DNA-binding domain"/>
    <property type="match status" value="1"/>
</dbReference>
<evidence type="ECO:0000313" key="4">
    <source>
        <dbReference type="Proteomes" id="UP000288388"/>
    </source>
</evidence>
<dbReference type="InterPro" id="IPR005149">
    <property type="entry name" value="Tscrpt_reg_PadR_N"/>
</dbReference>
<dbReference type="InterPro" id="IPR018309">
    <property type="entry name" value="Tscrpt_reg_PadR_C"/>
</dbReference>
<dbReference type="AlphaFoldDB" id="A0A2N8PRK7"/>
<reference evidence="3 4" key="1">
    <citation type="submission" date="2018-12" db="EMBL/GenBank/DDBJ databases">
        <title>A novel vanA-carrying plasmid in a clinical isolate of Enterococcus avium.</title>
        <authorList>
            <person name="Bernasconi O.J."/>
            <person name="Luzzaro F."/>
            <person name="Endimiani A."/>
        </authorList>
    </citation>
    <scope>NUCLEOTIDE SEQUENCE [LARGE SCALE GENOMIC DNA]</scope>
    <source>
        <strain evidence="3 4">LC0559/18</strain>
    </source>
</reference>
<gene>
    <name evidence="3" type="ORF">EK398_20230</name>
</gene>
<protein>
    <submittedName>
        <fullName evidence="3">PadR family transcriptional regulator</fullName>
    </submittedName>
</protein>
<dbReference type="Pfam" id="PF10400">
    <property type="entry name" value="Vir_act_alpha_C"/>
    <property type="match status" value="1"/>
</dbReference>
<feature type="domain" description="Transcription regulator PadR N-terminal" evidence="1">
    <location>
        <begin position="14"/>
        <end position="86"/>
    </location>
</feature>
<dbReference type="PANTHER" id="PTHR43252:SF6">
    <property type="entry name" value="NEGATIVE TRANSCRIPTION REGULATOR PADR"/>
    <property type="match status" value="1"/>
</dbReference>
<dbReference type="PANTHER" id="PTHR43252">
    <property type="entry name" value="TRANSCRIPTIONAL REGULATOR YQJI"/>
    <property type="match status" value="1"/>
</dbReference>
<dbReference type="Gene3D" id="1.10.10.10">
    <property type="entry name" value="Winged helix-like DNA-binding domain superfamily/Winged helix DNA-binding domain"/>
    <property type="match status" value="1"/>
</dbReference>
<name>A0A2N8PRK7_ENTAV</name>
<evidence type="ECO:0000313" key="3">
    <source>
        <dbReference type="EMBL" id="RVU92808.1"/>
    </source>
</evidence>
<feature type="domain" description="Transcription regulator PadR C-terminal" evidence="2">
    <location>
        <begin position="101"/>
        <end position="176"/>
    </location>
</feature>
<comment type="caution">
    <text evidence="3">The sequence shown here is derived from an EMBL/GenBank/DDBJ whole genome shotgun (WGS) entry which is preliminary data.</text>
</comment>
<dbReference type="Gene3D" id="6.10.140.190">
    <property type="match status" value="1"/>
</dbReference>
<sequence length="181" mass="21561">MFNIAQKNTLQYIILGMLQDDKKTGYDIKTAFTTEIGEFWQAKHSQIYPELSKLTKKGWIDFQTEIVGTKLEKKVYSLTKTGRMALLEWINEPLTELPTNKDEFVLKLYFIRSIDDQRLPEMIQQQIDLHQKKLEHLEDRKIAVFPDKKIKENYGHYLILMHAIHREEEYLSWLESLTKRA</sequence>
<proteinExistence type="predicted"/>
<evidence type="ECO:0000259" key="2">
    <source>
        <dbReference type="Pfam" id="PF10400"/>
    </source>
</evidence>
<dbReference type="Pfam" id="PF03551">
    <property type="entry name" value="PadR"/>
    <property type="match status" value="1"/>
</dbReference>
<dbReference type="InterPro" id="IPR036390">
    <property type="entry name" value="WH_DNA-bd_sf"/>
</dbReference>
<accession>A0A2N8PRK7</accession>
<dbReference type="EMBL" id="RYZS01000002">
    <property type="protein sequence ID" value="RVU92808.1"/>
    <property type="molecule type" value="Genomic_DNA"/>
</dbReference>
<evidence type="ECO:0000259" key="1">
    <source>
        <dbReference type="Pfam" id="PF03551"/>
    </source>
</evidence>
<dbReference type="Proteomes" id="UP000288388">
    <property type="component" value="Unassembled WGS sequence"/>
</dbReference>
<organism evidence="3 4">
    <name type="scientific">Enterococcus avium</name>
    <name type="common">Streptococcus avium</name>
    <dbReference type="NCBI Taxonomy" id="33945"/>
    <lineage>
        <taxon>Bacteria</taxon>
        <taxon>Bacillati</taxon>
        <taxon>Bacillota</taxon>
        <taxon>Bacilli</taxon>
        <taxon>Lactobacillales</taxon>
        <taxon>Enterococcaceae</taxon>
        <taxon>Enterococcus</taxon>
    </lineage>
</organism>
<dbReference type="InterPro" id="IPR036388">
    <property type="entry name" value="WH-like_DNA-bd_sf"/>
</dbReference>